<dbReference type="Gene3D" id="1.10.3660.10">
    <property type="entry name" value="6-phosphogluconate dehydrogenase C-terminal like domain"/>
    <property type="match status" value="1"/>
</dbReference>
<protein>
    <submittedName>
        <fullName evidence="4">Prephenate dehydrogenase</fullName>
    </submittedName>
</protein>
<comment type="similarity">
    <text evidence="1">Belongs to the prephenate/arogenate dehydrogenase family.</text>
</comment>
<evidence type="ECO:0000313" key="4">
    <source>
        <dbReference type="EMBL" id="PFG36160.1"/>
    </source>
</evidence>
<dbReference type="GO" id="GO:0004665">
    <property type="term" value="F:prephenate dehydrogenase (NADP+) activity"/>
    <property type="evidence" value="ECO:0007669"/>
    <property type="project" value="InterPro"/>
</dbReference>
<dbReference type="PROSITE" id="PS51176">
    <property type="entry name" value="PDH_ADH"/>
    <property type="match status" value="1"/>
</dbReference>
<dbReference type="SUPFAM" id="SSF51735">
    <property type="entry name" value="NAD(P)-binding Rossmann-fold domains"/>
    <property type="match status" value="1"/>
</dbReference>
<dbReference type="InterPro" id="IPR008927">
    <property type="entry name" value="6-PGluconate_DH-like_C_sf"/>
</dbReference>
<accession>A0A2A9ED62</accession>
<dbReference type="InterPro" id="IPR046826">
    <property type="entry name" value="PDH_N"/>
</dbReference>
<dbReference type="SUPFAM" id="SSF48179">
    <property type="entry name" value="6-phosphogluconate dehydrogenase C-terminal domain-like"/>
    <property type="match status" value="1"/>
</dbReference>
<keyword evidence="5" id="KW-1185">Reference proteome</keyword>
<proteinExistence type="inferred from homology"/>
<dbReference type="Pfam" id="PF20463">
    <property type="entry name" value="PDH_C"/>
    <property type="match status" value="1"/>
</dbReference>
<dbReference type="OrthoDB" id="9802008at2"/>
<dbReference type="EMBL" id="PDJH01000001">
    <property type="protein sequence ID" value="PFG36160.1"/>
    <property type="molecule type" value="Genomic_DNA"/>
</dbReference>
<keyword evidence="2" id="KW-0560">Oxidoreductase</keyword>
<evidence type="ECO:0000259" key="3">
    <source>
        <dbReference type="PROSITE" id="PS51176"/>
    </source>
</evidence>
<dbReference type="Gene3D" id="3.40.50.720">
    <property type="entry name" value="NAD(P)-binding Rossmann-like Domain"/>
    <property type="match status" value="1"/>
</dbReference>
<dbReference type="Pfam" id="PF02153">
    <property type="entry name" value="PDH_N"/>
    <property type="match status" value="1"/>
</dbReference>
<feature type="domain" description="Prephenate/arogenate dehydrogenase" evidence="3">
    <location>
        <begin position="13"/>
        <end position="298"/>
    </location>
</feature>
<dbReference type="AlphaFoldDB" id="A0A2A9ED62"/>
<dbReference type="GO" id="GO:0006571">
    <property type="term" value="P:tyrosine biosynthetic process"/>
    <property type="evidence" value="ECO:0007669"/>
    <property type="project" value="InterPro"/>
</dbReference>
<organism evidence="4 5">
    <name type="scientific">Flavimobilis soli</name>
    <dbReference type="NCBI Taxonomy" id="442709"/>
    <lineage>
        <taxon>Bacteria</taxon>
        <taxon>Bacillati</taxon>
        <taxon>Actinomycetota</taxon>
        <taxon>Actinomycetes</taxon>
        <taxon>Micrococcales</taxon>
        <taxon>Jonesiaceae</taxon>
        <taxon>Flavimobilis</taxon>
    </lineage>
</organism>
<dbReference type="PANTHER" id="PTHR21363:SF0">
    <property type="entry name" value="PREPHENATE DEHYDROGENASE [NADP(+)]"/>
    <property type="match status" value="1"/>
</dbReference>
<evidence type="ECO:0000313" key="5">
    <source>
        <dbReference type="Proteomes" id="UP000221394"/>
    </source>
</evidence>
<sequence>MVTAAAVTGATVRRVGVVSLGLIGGSVARRLVAEGVEVHAWNPSAPALEAAERDGVVPHASIASLCAAEPDVLLLAPPLRAMADVIGEVAAHVRGATVVTDAGSVKVAVTDAARGAGLSARFVGAHPMAGTEQAGYEASDARILDGARWALTVEPDTDRDAFLRVAALVTGPLGGVVRVATPAVHDAAVALVSHVPHVFATDLLGLVGGADVRDLALALAAGSFRDGTRVAGTHPRRTEAMVVDNAAAVVPVLRRAVADLTALADALEAGEPVGEFFDAAAEVRASMRLAAPEDPAATVTLDGDGWREELLDATRTGLVVGADTATVSVRVTHAPA</sequence>
<comment type="caution">
    <text evidence="4">The sequence shown here is derived from an EMBL/GenBank/DDBJ whole genome shotgun (WGS) entry which is preliminary data.</text>
</comment>
<evidence type="ECO:0000256" key="1">
    <source>
        <dbReference type="ARBA" id="ARBA00007964"/>
    </source>
</evidence>
<dbReference type="InterPro" id="IPR050812">
    <property type="entry name" value="Preph/Arog_dehydrog"/>
</dbReference>
<dbReference type="InterPro" id="IPR036291">
    <property type="entry name" value="NAD(P)-bd_dom_sf"/>
</dbReference>
<name>A0A2A9ED62_9MICO</name>
<dbReference type="InterPro" id="IPR003099">
    <property type="entry name" value="Prephen_DH"/>
</dbReference>
<reference evidence="4 5" key="1">
    <citation type="submission" date="2017-10" db="EMBL/GenBank/DDBJ databases">
        <title>Sequencing the genomes of 1000 actinobacteria strains.</title>
        <authorList>
            <person name="Klenk H.-P."/>
        </authorList>
    </citation>
    <scope>NUCLEOTIDE SEQUENCE [LARGE SCALE GENOMIC DNA]</scope>
    <source>
        <strain evidence="4 5">DSM 21574</strain>
    </source>
</reference>
<dbReference type="Proteomes" id="UP000221394">
    <property type="component" value="Unassembled WGS sequence"/>
</dbReference>
<dbReference type="InterPro" id="IPR046825">
    <property type="entry name" value="PDH_C"/>
</dbReference>
<evidence type="ECO:0000256" key="2">
    <source>
        <dbReference type="ARBA" id="ARBA00023002"/>
    </source>
</evidence>
<gene>
    <name evidence="4" type="ORF">ATL41_0869</name>
</gene>
<dbReference type="PANTHER" id="PTHR21363">
    <property type="entry name" value="PREPHENATE DEHYDROGENASE"/>
    <property type="match status" value="1"/>
</dbReference>
<dbReference type="GO" id="GO:0008977">
    <property type="term" value="F:prephenate dehydrogenase (NAD+) activity"/>
    <property type="evidence" value="ECO:0007669"/>
    <property type="project" value="InterPro"/>
</dbReference>
<dbReference type="GO" id="GO:0070403">
    <property type="term" value="F:NAD+ binding"/>
    <property type="evidence" value="ECO:0007669"/>
    <property type="project" value="InterPro"/>
</dbReference>